<dbReference type="RefSeq" id="WP_131012408.1">
    <property type="nucleotide sequence ID" value="NZ_SIRE01000004.1"/>
</dbReference>
<dbReference type="SUPFAM" id="SSF48403">
    <property type="entry name" value="Ankyrin repeat"/>
    <property type="match status" value="1"/>
</dbReference>
<dbReference type="PRINTS" id="PR01415">
    <property type="entry name" value="ANKYRIN"/>
</dbReference>
<accession>A0A4Q9DWM4</accession>
<protein>
    <submittedName>
        <fullName evidence="2">Ankyrin repeat domain-containing protein</fullName>
    </submittedName>
</protein>
<feature type="repeat" description="ANK" evidence="1">
    <location>
        <begin position="143"/>
        <end position="180"/>
    </location>
</feature>
<name>A0A4Q9DWM4_9BACL</name>
<dbReference type="InterPro" id="IPR036770">
    <property type="entry name" value="Ankyrin_rpt-contain_sf"/>
</dbReference>
<dbReference type="PROSITE" id="PS50297">
    <property type="entry name" value="ANK_REP_REGION"/>
    <property type="match status" value="3"/>
</dbReference>
<evidence type="ECO:0000313" key="3">
    <source>
        <dbReference type="Proteomes" id="UP000293142"/>
    </source>
</evidence>
<feature type="repeat" description="ANK" evidence="1">
    <location>
        <begin position="10"/>
        <end position="42"/>
    </location>
</feature>
<comment type="caution">
    <text evidence="2">The sequence shown here is derived from an EMBL/GenBank/DDBJ whole genome shotgun (WGS) entry which is preliminary data.</text>
</comment>
<organism evidence="2 3">
    <name type="scientific">Paenibacillus thalictri</name>
    <dbReference type="NCBI Taxonomy" id="2527873"/>
    <lineage>
        <taxon>Bacteria</taxon>
        <taxon>Bacillati</taxon>
        <taxon>Bacillota</taxon>
        <taxon>Bacilli</taxon>
        <taxon>Bacillales</taxon>
        <taxon>Paenibacillaceae</taxon>
        <taxon>Paenibacillus</taxon>
    </lineage>
</organism>
<feature type="repeat" description="ANK" evidence="1">
    <location>
        <begin position="76"/>
        <end position="108"/>
    </location>
</feature>
<dbReference type="PROSITE" id="PS50088">
    <property type="entry name" value="ANK_REPEAT"/>
    <property type="match status" value="4"/>
</dbReference>
<feature type="repeat" description="ANK" evidence="1">
    <location>
        <begin position="43"/>
        <end position="75"/>
    </location>
</feature>
<dbReference type="InterPro" id="IPR039323">
    <property type="entry name" value="ANKRD_45/46/60"/>
</dbReference>
<dbReference type="Proteomes" id="UP000293142">
    <property type="component" value="Unassembled WGS sequence"/>
</dbReference>
<dbReference type="InterPro" id="IPR002110">
    <property type="entry name" value="Ankyrin_rpt"/>
</dbReference>
<evidence type="ECO:0000256" key="1">
    <source>
        <dbReference type="PROSITE-ProRule" id="PRU00023"/>
    </source>
</evidence>
<reference evidence="2 3" key="1">
    <citation type="submission" date="2019-02" db="EMBL/GenBank/DDBJ databases">
        <title>Paenibacillus sp. nov., isolated from surface-sterilized tissue of Thalictrum simplex L.</title>
        <authorList>
            <person name="Tuo L."/>
        </authorList>
    </citation>
    <scope>NUCLEOTIDE SEQUENCE [LARGE SCALE GENOMIC DNA]</scope>
    <source>
        <strain evidence="2 3">N2SHLJ1</strain>
    </source>
</reference>
<dbReference type="PANTHER" id="PTHR22677:SF4">
    <property type="entry name" value="USHER SYNDROME TYPE-1G PROTEIN-LIKE PROTEIN"/>
    <property type="match status" value="1"/>
</dbReference>
<keyword evidence="3" id="KW-1185">Reference proteome</keyword>
<keyword evidence="1" id="KW-0040">ANK repeat</keyword>
<dbReference type="AlphaFoldDB" id="A0A4Q9DWM4"/>
<gene>
    <name evidence="2" type="ORF">EYB31_06175</name>
</gene>
<sequence>MQANTDDTMNKNTKLLEAAASGDTAAVKRLLNEGAAINIQDENGRTPIMAAARNNRADTVKALIEAGADINQRDRISDNPLLYAGAEGLLDIVKLMIDAGADPTLTNRYGGTALIPASERGHVAVVEELLKRSKVNVNHINNLGWTALMEAVVLGRGGKEHQQIVQLLVEYGADVNIPDKDGISPLTHAKNRGFHEIVRILEKAGTR</sequence>
<evidence type="ECO:0000313" key="2">
    <source>
        <dbReference type="EMBL" id="TBL80806.1"/>
    </source>
</evidence>
<dbReference type="PANTHER" id="PTHR22677">
    <property type="entry name" value="ANKYRIN REPEAT DOMAIN-CONTAINING PROTEIN 60"/>
    <property type="match status" value="1"/>
</dbReference>
<dbReference type="EMBL" id="SIRE01000004">
    <property type="protein sequence ID" value="TBL80806.1"/>
    <property type="molecule type" value="Genomic_DNA"/>
</dbReference>
<dbReference type="Pfam" id="PF12796">
    <property type="entry name" value="Ank_2"/>
    <property type="match status" value="2"/>
</dbReference>
<dbReference type="SMART" id="SM00248">
    <property type="entry name" value="ANK"/>
    <property type="match status" value="5"/>
</dbReference>
<dbReference type="Gene3D" id="1.25.40.20">
    <property type="entry name" value="Ankyrin repeat-containing domain"/>
    <property type="match status" value="3"/>
</dbReference>
<dbReference type="OrthoDB" id="9812708at2"/>
<proteinExistence type="predicted"/>